<reference evidence="2 3" key="1">
    <citation type="submission" date="2022-09" db="EMBL/GenBank/DDBJ databases">
        <title>Enrichment on poylsaccharides allowed isolation of novel metabolic and taxonomic groups of Haloarchaea.</title>
        <authorList>
            <person name="Sorokin D.Y."/>
            <person name="Elcheninov A.G."/>
            <person name="Khizhniak T.V."/>
            <person name="Kolganova T.V."/>
            <person name="Kublanov I.V."/>
        </authorList>
    </citation>
    <scope>NUCLEOTIDE SEQUENCE [LARGE SCALE GENOMIC DNA]</scope>
    <source>
        <strain evidence="2 3">AArc-curdl1</strain>
    </source>
</reference>
<dbReference type="GO" id="GO:0016746">
    <property type="term" value="F:acyltransferase activity"/>
    <property type="evidence" value="ECO:0007669"/>
    <property type="project" value="UniProtKB-KW"/>
</dbReference>
<dbReference type="Proteomes" id="UP001321047">
    <property type="component" value="Unassembled WGS sequence"/>
</dbReference>
<dbReference type="PANTHER" id="PTHR36174">
    <property type="entry name" value="LIPID II:GLYCINE GLYCYLTRANSFERASE"/>
    <property type="match status" value="1"/>
</dbReference>
<dbReference type="EC" id="2.3.1.-" evidence="2"/>
<dbReference type="InterPro" id="IPR038740">
    <property type="entry name" value="BioF2-like_GNAT_dom"/>
</dbReference>
<dbReference type="InterPro" id="IPR016181">
    <property type="entry name" value="Acyl_CoA_acyltransferase"/>
</dbReference>
<organism evidence="2 3">
    <name type="scientific">Natronosalvus hydrolyticus</name>
    <dbReference type="NCBI Taxonomy" id="2979988"/>
    <lineage>
        <taxon>Archaea</taxon>
        <taxon>Methanobacteriati</taxon>
        <taxon>Methanobacteriota</taxon>
        <taxon>Stenosarchaea group</taxon>
        <taxon>Halobacteria</taxon>
        <taxon>Halobacteriales</taxon>
        <taxon>Natrialbaceae</taxon>
        <taxon>Natronosalvus</taxon>
    </lineage>
</organism>
<dbReference type="Gene3D" id="3.40.630.30">
    <property type="match status" value="1"/>
</dbReference>
<sequence length="338" mass="38263">MSVTIDRLDPVADREAWNRYVERSAHTHPFYYADALTLQAEATGTKLHPLAGFKGQEVVGLFPIFEYAKGPVSGVFSPAPYSWVCYLGPALCNVSKLKQRKADRRTNAFLEGCLDWIDDELSPMYTKFDAATIDDVRPFTWNGYDVEPEYTYVVDLEGTSEDLLNRFSSDARSNVRQADEYEGAYTIEEGGIENIEQIIEQVRARYESQGRSFQLSTEFVNGLYEQLPEGSIRPYVCRVDGSFQGGILVVESETTRYRWQGGVKPEADIDLAINDLLDWTVMRDGLEAGLERYDLVGAGVPSINRYKAKFNPRLETHYTVTAGTFGLDLLIDRYRKSQ</sequence>
<evidence type="ECO:0000313" key="2">
    <source>
        <dbReference type="EMBL" id="MCU4754189.1"/>
    </source>
</evidence>
<evidence type="ECO:0000313" key="3">
    <source>
        <dbReference type="Proteomes" id="UP001321047"/>
    </source>
</evidence>
<accession>A0AAP2ZDY2</accession>
<dbReference type="Pfam" id="PF13480">
    <property type="entry name" value="Acetyltransf_6"/>
    <property type="match status" value="1"/>
</dbReference>
<dbReference type="SUPFAM" id="SSF55729">
    <property type="entry name" value="Acyl-CoA N-acyltransferases (Nat)"/>
    <property type="match status" value="1"/>
</dbReference>
<feature type="domain" description="BioF2-like acetyltransferase" evidence="1">
    <location>
        <begin position="168"/>
        <end position="307"/>
    </location>
</feature>
<keyword evidence="2" id="KW-0012">Acyltransferase</keyword>
<dbReference type="RefSeq" id="WP_342810491.1">
    <property type="nucleotide sequence ID" value="NZ_JAOPJZ010000032.1"/>
</dbReference>
<dbReference type="EMBL" id="JAOPJZ010000032">
    <property type="protein sequence ID" value="MCU4754189.1"/>
    <property type="molecule type" value="Genomic_DNA"/>
</dbReference>
<proteinExistence type="predicted"/>
<keyword evidence="3" id="KW-1185">Reference proteome</keyword>
<comment type="caution">
    <text evidence="2">The sequence shown here is derived from an EMBL/GenBank/DDBJ whole genome shotgun (WGS) entry which is preliminary data.</text>
</comment>
<name>A0AAP2ZDY2_9EURY</name>
<dbReference type="PANTHER" id="PTHR36174:SF1">
    <property type="entry name" value="LIPID II:GLYCINE GLYCYLTRANSFERASE"/>
    <property type="match status" value="1"/>
</dbReference>
<dbReference type="InterPro" id="IPR050644">
    <property type="entry name" value="PG_Glycine_Bridge_Synth"/>
</dbReference>
<protein>
    <submittedName>
        <fullName evidence="2">GNAT family N-acetyltransferase</fullName>
        <ecNumber evidence="2">2.3.1.-</ecNumber>
    </submittedName>
</protein>
<dbReference type="AlphaFoldDB" id="A0AAP2ZDY2"/>
<gene>
    <name evidence="2" type="ORF">OB919_19760</name>
</gene>
<evidence type="ECO:0000259" key="1">
    <source>
        <dbReference type="Pfam" id="PF13480"/>
    </source>
</evidence>
<keyword evidence="2" id="KW-0808">Transferase</keyword>